<organism evidence="2">
    <name type="scientific">viral metagenome</name>
    <dbReference type="NCBI Taxonomy" id="1070528"/>
    <lineage>
        <taxon>unclassified sequences</taxon>
        <taxon>metagenomes</taxon>
        <taxon>organismal metagenomes</taxon>
    </lineage>
</organism>
<evidence type="ECO:0000313" key="3">
    <source>
        <dbReference type="EMBL" id="QJB03463.1"/>
    </source>
</evidence>
<dbReference type="EMBL" id="MT143589">
    <property type="protein sequence ID" value="QJA98547.1"/>
    <property type="molecule type" value="Genomic_DNA"/>
</dbReference>
<dbReference type="AlphaFoldDB" id="A0A6M3LTA7"/>
<dbReference type="EMBL" id="MT143847">
    <property type="protein sequence ID" value="QJB03463.1"/>
    <property type="molecule type" value="Genomic_DNA"/>
</dbReference>
<keyword evidence="1" id="KW-1133">Transmembrane helix</keyword>
<gene>
    <name evidence="2" type="ORF">MM171A01703_0013</name>
    <name evidence="3" type="ORF">MM171B00688_0018</name>
</gene>
<sequence length="62" mass="7021">MNVKLFVKRWVLPGVWLIIVTFGTYYLFFTQGPGSTEILVLVEALVIGGIILAYAYLLWKQG</sequence>
<reference evidence="2" key="1">
    <citation type="submission" date="2020-03" db="EMBL/GenBank/DDBJ databases">
        <title>The deep terrestrial virosphere.</title>
        <authorList>
            <person name="Holmfeldt K."/>
            <person name="Nilsson E."/>
            <person name="Simone D."/>
            <person name="Lopez-Fernandez M."/>
            <person name="Wu X."/>
            <person name="de Brujin I."/>
            <person name="Lundin D."/>
            <person name="Andersson A."/>
            <person name="Bertilsson S."/>
            <person name="Dopson M."/>
        </authorList>
    </citation>
    <scope>NUCLEOTIDE SEQUENCE</scope>
    <source>
        <strain evidence="2">MM171A01703</strain>
        <strain evidence="3">MM171B00688</strain>
    </source>
</reference>
<feature type="transmembrane region" description="Helical" evidence="1">
    <location>
        <begin position="38"/>
        <end position="59"/>
    </location>
</feature>
<evidence type="ECO:0000256" key="1">
    <source>
        <dbReference type="SAM" id="Phobius"/>
    </source>
</evidence>
<keyword evidence="1" id="KW-0812">Transmembrane</keyword>
<protein>
    <submittedName>
        <fullName evidence="2">Uncharacterized protein</fullName>
    </submittedName>
</protein>
<accession>A0A6M3LTA7</accession>
<proteinExistence type="predicted"/>
<name>A0A6M3LTA7_9ZZZZ</name>
<keyword evidence="1" id="KW-0472">Membrane</keyword>
<evidence type="ECO:0000313" key="2">
    <source>
        <dbReference type="EMBL" id="QJA98547.1"/>
    </source>
</evidence>
<feature type="transmembrane region" description="Helical" evidence="1">
    <location>
        <begin position="12"/>
        <end position="32"/>
    </location>
</feature>